<proteinExistence type="predicted"/>
<dbReference type="GO" id="GO:0009007">
    <property type="term" value="F:site-specific DNA-methyltransferase (adenine-specific) activity"/>
    <property type="evidence" value="ECO:0007669"/>
    <property type="project" value="UniProtKB-EC"/>
</dbReference>
<comment type="catalytic activity">
    <reaction evidence="4">
        <text>a 2'-deoxyadenosine in DNA + S-adenosyl-L-methionine = an N(6)-methyl-2'-deoxyadenosine in DNA + S-adenosyl-L-homocysteine + H(+)</text>
        <dbReference type="Rhea" id="RHEA:15197"/>
        <dbReference type="Rhea" id="RHEA-COMP:12418"/>
        <dbReference type="Rhea" id="RHEA-COMP:12419"/>
        <dbReference type="ChEBI" id="CHEBI:15378"/>
        <dbReference type="ChEBI" id="CHEBI:57856"/>
        <dbReference type="ChEBI" id="CHEBI:59789"/>
        <dbReference type="ChEBI" id="CHEBI:90615"/>
        <dbReference type="ChEBI" id="CHEBI:90616"/>
        <dbReference type="EC" id="2.1.1.72"/>
    </reaction>
</comment>
<dbReference type="Pfam" id="PF20466">
    <property type="entry name" value="MmeI_TRD"/>
    <property type="match status" value="1"/>
</dbReference>
<evidence type="ECO:0000256" key="4">
    <source>
        <dbReference type="ARBA" id="ARBA00047942"/>
    </source>
</evidence>
<dbReference type="InterPro" id="IPR050953">
    <property type="entry name" value="N4_N6_ade-DNA_methylase"/>
</dbReference>
<reference evidence="10" key="1">
    <citation type="submission" date="2018-02" db="EMBL/GenBank/DDBJ databases">
        <authorList>
            <person name="Hausmann B."/>
        </authorList>
    </citation>
    <scope>NUCLEOTIDE SEQUENCE [LARGE SCALE GENOMIC DNA]</scope>
    <source>
        <strain evidence="10">Peat soil MAG SbA1</strain>
    </source>
</reference>
<dbReference type="GO" id="GO:0032259">
    <property type="term" value="P:methylation"/>
    <property type="evidence" value="ECO:0007669"/>
    <property type="project" value="UniProtKB-KW"/>
</dbReference>
<dbReference type="Pfam" id="PF20465">
    <property type="entry name" value="MmeI_hel"/>
    <property type="match status" value="1"/>
</dbReference>
<dbReference type="PROSITE" id="PS00092">
    <property type="entry name" value="N6_MTASE"/>
    <property type="match status" value="1"/>
</dbReference>
<dbReference type="EC" id="2.1.1.72" evidence="1"/>
<dbReference type="SUPFAM" id="SSF53335">
    <property type="entry name" value="S-adenosyl-L-methionine-dependent methyltransferases"/>
    <property type="match status" value="1"/>
</dbReference>
<dbReference type="Pfam" id="PF20473">
    <property type="entry name" value="MmeI_Mtase"/>
    <property type="match status" value="1"/>
</dbReference>
<evidence type="ECO:0000313" key="9">
    <source>
        <dbReference type="EMBL" id="SPF44740.1"/>
    </source>
</evidence>
<evidence type="ECO:0000256" key="1">
    <source>
        <dbReference type="ARBA" id="ARBA00011900"/>
    </source>
</evidence>
<feature type="domain" description="MmeI-like helicase spacer" evidence="6">
    <location>
        <begin position="157"/>
        <end position="227"/>
    </location>
</feature>
<evidence type="ECO:0000259" key="8">
    <source>
        <dbReference type="Pfam" id="PF20473"/>
    </source>
</evidence>
<feature type="domain" description="MmeI-like target recognition" evidence="7">
    <location>
        <begin position="723"/>
        <end position="801"/>
    </location>
</feature>
<evidence type="ECO:0000256" key="2">
    <source>
        <dbReference type="ARBA" id="ARBA00022603"/>
    </source>
</evidence>
<evidence type="ECO:0000259" key="6">
    <source>
        <dbReference type="Pfam" id="PF20465"/>
    </source>
</evidence>
<dbReference type="InterPro" id="IPR029063">
    <property type="entry name" value="SAM-dependent_MTases_sf"/>
</dbReference>
<keyword evidence="3" id="KW-0808">Transferase</keyword>
<evidence type="ECO:0000256" key="5">
    <source>
        <dbReference type="SAM" id="MobiDB-lite"/>
    </source>
</evidence>
<organism evidence="9 10">
    <name type="scientific">Candidatus Sulfotelmatobacter kueseliae</name>
    <dbReference type="NCBI Taxonomy" id="2042962"/>
    <lineage>
        <taxon>Bacteria</taxon>
        <taxon>Pseudomonadati</taxon>
        <taxon>Acidobacteriota</taxon>
        <taxon>Terriglobia</taxon>
        <taxon>Terriglobales</taxon>
        <taxon>Candidatus Korobacteraceae</taxon>
        <taxon>Candidatus Sulfotelmatobacter</taxon>
    </lineage>
</organism>
<dbReference type="AlphaFoldDB" id="A0A2U3KYR4"/>
<dbReference type="PANTHER" id="PTHR33841">
    <property type="entry name" value="DNA METHYLTRANSFERASE YEEA-RELATED"/>
    <property type="match status" value="1"/>
</dbReference>
<dbReference type="PRINTS" id="PR00507">
    <property type="entry name" value="N12N6MTFRASE"/>
</dbReference>
<dbReference type="EMBL" id="OMOD01000150">
    <property type="protein sequence ID" value="SPF44740.1"/>
    <property type="molecule type" value="Genomic_DNA"/>
</dbReference>
<dbReference type="GO" id="GO:0003676">
    <property type="term" value="F:nucleic acid binding"/>
    <property type="evidence" value="ECO:0007669"/>
    <property type="project" value="InterPro"/>
</dbReference>
<evidence type="ECO:0000259" key="7">
    <source>
        <dbReference type="Pfam" id="PF20466"/>
    </source>
</evidence>
<keyword evidence="2" id="KW-0489">Methyltransferase</keyword>
<dbReference type="InterPro" id="IPR046816">
    <property type="entry name" value="MmeI_Mtase"/>
</dbReference>
<dbReference type="Proteomes" id="UP000238701">
    <property type="component" value="Unassembled WGS sequence"/>
</dbReference>
<feature type="domain" description="MmeI-like DNA-methyltransferase" evidence="8">
    <location>
        <begin position="332"/>
        <end position="574"/>
    </location>
</feature>
<protein>
    <recommendedName>
        <fullName evidence="1">site-specific DNA-methyltransferase (adenine-specific)</fullName>
        <ecNumber evidence="1">2.1.1.72</ecNumber>
    </recommendedName>
</protein>
<dbReference type="Gene3D" id="3.40.50.150">
    <property type="entry name" value="Vaccinia Virus protein VP39"/>
    <property type="match status" value="1"/>
</dbReference>
<dbReference type="InterPro" id="IPR002052">
    <property type="entry name" value="DNA_methylase_N6_adenine_CS"/>
</dbReference>
<dbReference type="InterPro" id="IPR046819">
    <property type="entry name" value="MmeI_hel"/>
</dbReference>
<accession>A0A2U3KYR4</accession>
<evidence type="ECO:0000256" key="3">
    <source>
        <dbReference type="ARBA" id="ARBA00022679"/>
    </source>
</evidence>
<name>A0A2U3KYR4_9BACT</name>
<feature type="region of interest" description="Disordered" evidence="5">
    <location>
        <begin position="899"/>
        <end position="919"/>
    </location>
</feature>
<dbReference type="PANTHER" id="PTHR33841:SF1">
    <property type="entry name" value="DNA METHYLTRANSFERASE A"/>
    <property type="match status" value="1"/>
</dbReference>
<dbReference type="InterPro" id="IPR046820">
    <property type="entry name" value="MmeI_TRD"/>
</dbReference>
<gene>
    <name evidence="9" type="ORF">SBA1_550105</name>
</gene>
<evidence type="ECO:0000313" key="10">
    <source>
        <dbReference type="Proteomes" id="UP000238701"/>
    </source>
</evidence>
<sequence>MGTPTRLRLTKKATHLLLKSTLEDGKGFADVWKRGFFGWEYKGKHKSLSAAYSQLVRYQGDLENPPLLVTCDQERFEIHTNFTGARPQVYSFTLDDLLSGTPTSNCALPPLEVLRAVFFNPEQLHPEAARTRVTEQVAAEFAKLADGLEGRGVEPQRVAHFLMRLLFCLFADSIKLLPDNLFRQMIDVDRSKPANFTRKLRQLFAAMSASGSTFGPHDIHYFNGGLFADDEVFELTTADMSVLRASAALDWSQVEPAIFGTLFERSLNPGKRSQLGAHYTSREDISLIVEPVVVAPLSRRWESIKAEATALAHAAQKEKGRSHAKLRNELQGKILAWMDELASMRILDAACGSGNFLYLALRRLLDLWHEARVFSAEHGLPTFLEKQVHPAQLFGLETNIYAQELASVVVWIGYLQWLNEHAIGWPTEPILRKLENIQHRDAILAHDDDGKPVKPVWPQADFIIGNPPFLGSQKMRTGLGDTYVDELRGIYSDAVTGAADLVTFWFERAREEVVSGRTKRVGLLATNSIRDGGSNKVLQHLVQECRIFMAWSDREWILDGAAVRVSIIGFEKKGSAEDGVLDGKSVLKINADLTSGLDLSSVPRLPENMNLSFQGPVKVGPFDIPNSVAQVMLASPNPHGKPNSDVVKPTINADDITGLTRNEWTIDFGEMNEADACLYEAPFEYVKAYVKPVRDKNKDEQRKRKWWRLGRSGGELKLARVGKNRVILTPRVAKHRMFVWAPVDVVPDTRVYAFARDDDYLFGILHSRIHEVWSLATCSWHGVGNDPTYNNTTCFETFPFPWPPGHEPEKSLLVEAIVRAARQLVERRDAWLNPPGASAEELKTRTLTNLYNAYPAWLADAHRKLDEAVFAAYGWPASLTNAEILKRLLQLNHERAATTREAADAEGRLDDNTARTIPD</sequence>